<evidence type="ECO:0000313" key="1">
    <source>
        <dbReference type="EMBL" id="AXE39290.1"/>
    </source>
</evidence>
<dbReference type="KEGG" id="acij:JS278_02138"/>
<gene>
    <name evidence="1" type="ORF">JS278_02138</name>
</gene>
<accession>A0A344UVJ2</accession>
<evidence type="ECO:0000313" key="2">
    <source>
        <dbReference type="Proteomes" id="UP000251995"/>
    </source>
</evidence>
<organism evidence="1 2">
    <name type="scientific">Acidipropionibacterium virtanenii</name>
    <dbReference type="NCBI Taxonomy" id="2057246"/>
    <lineage>
        <taxon>Bacteria</taxon>
        <taxon>Bacillati</taxon>
        <taxon>Actinomycetota</taxon>
        <taxon>Actinomycetes</taxon>
        <taxon>Propionibacteriales</taxon>
        <taxon>Propionibacteriaceae</taxon>
        <taxon>Acidipropionibacterium</taxon>
    </lineage>
</organism>
<name>A0A344UVJ2_9ACTN</name>
<proteinExistence type="predicted"/>
<dbReference type="Proteomes" id="UP000251995">
    <property type="component" value="Chromosome"/>
</dbReference>
<protein>
    <submittedName>
        <fullName evidence="1">Uncharacterized protein</fullName>
    </submittedName>
</protein>
<keyword evidence="2" id="KW-1185">Reference proteome</keyword>
<reference evidence="1 2" key="1">
    <citation type="submission" date="2017-12" db="EMBL/GenBank/DDBJ databases">
        <title>The whole genome sequence of the Acidipropionibacterium virtanenii sp. nov. type strain JS278.</title>
        <authorList>
            <person name="Laine P."/>
            <person name="Deptula P."/>
            <person name="Varmanen P."/>
            <person name="Auvinen P."/>
        </authorList>
    </citation>
    <scope>NUCLEOTIDE SEQUENCE [LARGE SCALE GENOMIC DNA]</scope>
    <source>
        <strain evidence="1 2">JS278</strain>
    </source>
</reference>
<dbReference type="AlphaFoldDB" id="A0A344UVJ2"/>
<sequence length="53" mass="5563">MSRILNAALDLAREEAAGQVLAEDEKAAVDLCDEIGGVGDTAAFERQKEGLSD</sequence>
<dbReference type="EMBL" id="CP025198">
    <property type="protein sequence ID" value="AXE39290.1"/>
    <property type="molecule type" value="Genomic_DNA"/>
</dbReference>